<dbReference type="InterPro" id="IPR007110">
    <property type="entry name" value="Ig-like_dom"/>
</dbReference>
<dbReference type="CDD" id="cd00096">
    <property type="entry name" value="Ig"/>
    <property type="match status" value="1"/>
</dbReference>
<keyword evidence="4 12" id="KW-0732">Signal</keyword>
<proteinExistence type="predicted"/>
<evidence type="ECO:0000313" key="15">
    <source>
        <dbReference type="Proteomes" id="UP000557230"/>
    </source>
</evidence>
<keyword evidence="5 11" id="KW-1133">Transmembrane helix</keyword>
<keyword evidence="3 11" id="KW-0812">Transmembrane</keyword>
<dbReference type="PANTHER" id="PTHR35670:SF1">
    <property type="entry name" value="TRANSMEMBRANE PROTEIN 81"/>
    <property type="match status" value="1"/>
</dbReference>
<feature type="domain" description="Ig-like" evidence="13">
    <location>
        <begin position="96"/>
        <end position="170"/>
    </location>
</feature>
<dbReference type="GO" id="GO:0005886">
    <property type="term" value="C:plasma membrane"/>
    <property type="evidence" value="ECO:0007669"/>
    <property type="project" value="UniProtKB-SubCell"/>
</dbReference>
<evidence type="ECO:0000256" key="8">
    <source>
        <dbReference type="ARBA" id="ARBA00023319"/>
    </source>
</evidence>
<evidence type="ECO:0000313" key="14">
    <source>
        <dbReference type="EMBL" id="NXN10247.1"/>
    </source>
</evidence>
<evidence type="ECO:0000256" key="9">
    <source>
        <dbReference type="ARBA" id="ARBA00049937"/>
    </source>
</evidence>
<evidence type="ECO:0000256" key="10">
    <source>
        <dbReference type="ARBA" id="ARBA00050022"/>
    </source>
</evidence>
<dbReference type="InterPro" id="IPR036179">
    <property type="entry name" value="Ig-like_dom_sf"/>
</dbReference>
<dbReference type="EMBL" id="VXBD01004675">
    <property type="protein sequence ID" value="NXN10247.1"/>
    <property type="molecule type" value="Genomic_DNA"/>
</dbReference>
<evidence type="ECO:0000256" key="2">
    <source>
        <dbReference type="ARBA" id="ARBA00022475"/>
    </source>
</evidence>
<feature type="non-terminal residue" evidence="14">
    <location>
        <position position="257"/>
    </location>
</feature>
<comment type="function">
    <text evidence="9">Essential fertilization factor required for male fertility. Part of a conserved trimeric sperm complex with the essential fertilization factors IZUMO1 and SPACA6 which bridges sperm and oocyte membranes during fertilization by binding to IZUMO1R/JUNO on the oocyte.</text>
</comment>
<keyword evidence="6 11" id="KW-0472">Membrane</keyword>
<evidence type="ECO:0000256" key="3">
    <source>
        <dbReference type="ARBA" id="ARBA00022692"/>
    </source>
</evidence>
<feature type="transmembrane region" description="Helical" evidence="11">
    <location>
        <begin position="230"/>
        <end position="252"/>
    </location>
</feature>
<organism evidence="14 15">
    <name type="scientific">Indicator maculatus</name>
    <name type="common">spotted honeyguide</name>
    <dbReference type="NCBI Taxonomy" id="545262"/>
    <lineage>
        <taxon>Eukaryota</taxon>
        <taxon>Metazoa</taxon>
        <taxon>Chordata</taxon>
        <taxon>Craniata</taxon>
        <taxon>Vertebrata</taxon>
        <taxon>Euteleostomi</taxon>
        <taxon>Archelosauria</taxon>
        <taxon>Archosauria</taxon>
        <taxon>Dinosauria</taxon>
        <taxon>Saurischia</taxon>
        <taxon>Theropoda</taxon>
        <taxon>Coelurosauria</taxon>
        <taxon>Aves</taxon>
        <taxon>Neognathae</taxon>
        <taxon>Neoaves</taxon>
        <taxon>Telluraves</taxon>
        <taxon>Coraciimorphae</taxon>
        <taxon>Piciformes</taxon>
        <taxon>Indicatoridae</taxon>
        <taxon>Indicator</taxon>
    </lineage>
</organism>
<evidence type="ECO:0000256" key="6">
    <source>
        <dbReference type="ARBA" id="ARBA00023136"/>
    </source>
</evidence>
<keyword evidence="7" id="KW-1015">Disulfide bond</keyword>
<dbReference type="PANTHER" id="PTHR35670">
    <property type="entry name" value="TRANSMEMBRANE PROTEIN 81"/>
    <property type="match status" value="1"/>
</dbReference>
<dbReference type="PROSITE" id="PS50835">
    <property type="entry name" value="IG_LIKE"/>
    <property type="match status" value="1"/>
</dbReference>
<evidence type="ECO:0000259" key="13">
    <source>
        <dbReference type="PROSITE" id="PS50835"/>
    </source>
</evidence>
<dbReference type="AlphaFoldDB" id="A0A7L1G875"/>
<comment type="subcellular location">
    <subcellularLocation>
        <location evidence="1">Cell membrane</location>
        <topology evidence="1">Single-pass type I membrane protein</topology>
    </subcellularLocation>
</comment>
<feature type="signal peptide" evidence="12">
    <location>
        <begin position="1"/>
        <end position="24"/>
    </location>
</feature>
<protein>
    <recommendedName>
        <fullName evidence="10">Transmembrane protein 81</fullName>
    </recommendedName>
</protein>
<evidence type="ECO:0000256" key="11">
    <source>
        <dbReference type="SAM" id="Phobius"/>
    </source>
</evidence>
<dbReference type="InterPro" id="IPR039293">
    <property type="entry name" value="TMEM81"/>
</dbReference>
<feature type="non-terminal residue" evidence="14">
    <location>
        <position position="1"/>
    </location>
</feature>
<name>A0A7L1G875_9PICI</name>
<keyword evidence="2" id="KW-1003">Cell membrane</keyword>
<dbReference type="SUPFAM" id="SSF48726">
    <property type="entry name" value="Immunoglobulin"/>
    <property type="match status" value="1"/>
</dbReference>
<evidence type="ECO:0000256" key="12">
    <source>
        <dbReference type="SAM" id="SignalP"/>
    </source>
</evidence>
<accession>A0A7L1G875</accession>
<comment type="caution">
    <text evidence="14">The sequence shown here is derived from an EMBL/GenBank/DDBJ whole genome shotgun (WGS) entry which is preliminary data.</text>
</comment>
<evidence type="ECO:0000256" key="4">
    <source>
        <dbReference type="ARBA" id="ARBA00022729"/>
    </source>
</evidence>
<reference evidence="14 15" key="1">
    <citation type="submission" date="2019-09" db="EMBL/GenBank/DDBJ databases">
        <title>Bird 10,000 Genomes (B10K) Project - Family phase.</title>
        <authorList>
            <person name="Zhang G."/>
        </authorList>
    </citation>
    <scope>NUCLEOTIDE SEQUENCE [LARGE SCALE GENOMIC DNA]</scope>
    <source>
        <strain evidence="14">B10K-DU-001-78</strain>
        <tissue evidence="14">Muscle</tissue>
    </source>
</reference>
<dbReference type="OrthoDB" id="9390762at2759"/>
<gene>
    <name evidence="14" type="primary">Tmem81</name>
    <name evidence="14" type="ORF">INDMAC_R00968</name>
</gene>
<keyword evidence="8" id="KW-0393">Immunoglobulin domain</keyword>
<keyword evidence="15" id="KW-1185">Reference proteome</keyword>
<sequence length="257" mass="28461">MKTLGSSHAGGIWLGAFSLPLVLSFWPVTIPEELKAAVFKVAVNATSCSVTCGVGIKLEELCEVTGAGERRNCTLQRSSCLSNSMCGLLHFTVSVGKPFQLTCLDSDVVAFGSGAYRYRWRFAPGLITTNKLLLKPFRSVDPVLRFATAREADSGTYQCDVQMLKTLEVIKRIYFGLRVIQDDLADLDFYKSLTWEQKLAAKKPEGATKNSTKEEVPRQKPFWQGKFLDVYWVGLGSGVIGVLVSLVASCLFRELWR</sequence>
<evidence type="ECO:0000256" key="7">
    <source>
        <dbReference type="ARBA" id="ARBA00023157"/>
    </source>
</evidence>
<feature type="chain" id="PRO_5029832543" description="Transmembrane protein 81" evidence="12">
    <location>
        <begin position="25"/>
        <end position="257"/>
    </location>
</feature>
<evidence type="ECO:0000256" key="1">
    <source>
        <dbReference type="ARBA" id="ARBA00004251"/>
    </source>
</evidence>
<dbReference type="Proteomes" id="UP000557230">
    <property type="component" value="Unassembled WGS sequence"/>
</dbReference>
<evidence type="ECO:0000256" key="5">
    <source>
        <dbReference type="ARBA" id="ARBA00022989"/>
    </source>
</evidence>